<dbReference type="RefSeq" id="WP_101898791.1">
    <property type="nucleotide sequence ID" value="NZ_CP025491.2"/>
</dbReference>
<reference evidence="3 4" key="1">
    <citation type="submission" date="2017-12" db="EMBL/GenBank/DDBJ databases">
        <title>Legionella sainthelensi LA01-117, whole genome sequence of a clinical isolate from New Zealand.</title>
        <authorList>
            <person name="Cree S.L."/>
            <person name="Slow S."/>
            <person name="Kennedy M.A."/>
            <person name="Murdoch D.R."/>
            <person name="Biggs P.J."/>
            <person name="Anderson T."/>
        </authorList>
    </citation>
    <scope>NUCLEOTIDE SEQUENCE [LARGE SCALE GENOMIC DNA]</scope>
    <source>
        <strain evidence="3 4">LA01-117</strain>
    </source>
</reference>
<dbReference type="KEGG" id="lsh:CAB17_02340"/>
<dbReference type="SUPFAM" id="SSF53335">
    <property type="entry name" value="S-adenosyl-L-methionine-dependent methyltransferases"/>
    <property type="match status" value="1"/>
</dbReference>
<dbReference type="InterPro" id="IPR029063">
    <property type="entry name" value="SAM-dependent_MTases_sf"/>
</dbReference>
<feature type="coiled-coil region" evidence="1">
    <location>
        <begin position="625"/>
        <end position="869"/>
    </location>
</feature>
<organism evidence="3 4">
    <name type="scientific">Legionella sainthelensi</name>
    <dbReference type="NCBI Taxonomy" id="28087"/>
    <lineage>
        <taxon>Bacteria</taxon>
        <taxon>Pseudomonadati</taxon>
        <taxon>Pseudomonadota</taxon>
        <taxon>Gammaproteobacteria</taxon>
        <taxon>Legionellales</taxon>
        <taxon>Legionellaceae</taxon>
        <taxon>Legionella</taxon>
    </lineage>
</organism>
<evidence type="ECO:0000313" key="3">
    <source>
        <dbReference type="EMBL" id="AUH71025.1"/>
    </source>
</evidence>
<dbReference type="PANTHER" id="PTHR34707">
    <property type="entry name" value="VIMENTIN-TYPE INTERMEDIATE FILAMENT-ASSOCIATED COILED-COIL PROTEIN"/>
    <property type="match status" value="1"/>
</dbReference>
<evidence type="ECO:0000259" key="2">
    <source>
        <dbReference type="Pfam" id="PF08242"/>
    </source>
</evidence>
<keyword evidence="4" id="KW-1185">Reference proteome</keyword>
<feature type="domain" description="Methyltransferase type 12" evidence="2">
    <location>
        <begin position="90"/>
        <end position="188"/>
    </location>
</feature>
<dbReference type="Gene3D" id="1.20.5.340">
    <property type="match status" value="1"/>
</dbReference>
<evidence type="ECO:0000256" key="1">
    <source>
        <dbReference type="SAM" id="Coils"/>
    </source>
</evidence>
<name>A0A2H5FHK3_9GAMM</name>
<protein>
    <recommendedName>
        <fullName evidence="2">Methyltransferase type 12 domain-containing protein</fullName>
    </recommendedName>
</protein>
<dbReference type="AlphaFoldDB" id="A0A2H5FHK3"/>
<keyword evidence="1" id="KW-0175">Coiled coil</keyword>
<sequence>MNPLLSNLGYSLDPNTRVWLKADCESIAYNDGDEIENRITSAITQSTDVSLFSLELKKHCIDWPSLYHLSAARANILRPFRSLFPGADVLEIGSGCGAITRYLGECEANVLALEGTLRRAVITRARTRDLNNVEVVCEQFHKFAGSHKFDVITLIGVLEYANLFMPGERPIHNMLEQVKSMLKSDGRLIIAIENQLGLKYFAGAPEDHHGQPLYGIEGRYKDKQPTTYGRRTLKRHLHQAGFIENHFFAPFPDYKLPLSIISQRGFSSQEFDPGMLVTHGVRADPQLPPHLFFSPELVWPVVLKNELGLDLANSFLIVAQTSKIKSPSSEVLAYHYSTHRAKPFCKETLFLQTENGNIEVQCNLLEPNTIQNTEDQSLSHVFERRAEYIKGKLLSCDFIDIVIRDGWSIEELGLFFKKYLSIVASLISKNNPINEIGIDTLLPGKSIDLTPINIIIRQNGEPYAIDQEWGWNNSFSVGFIIFRSLLWLNNIISCYGKPDGTVPNTLLGLFLALYKEMGFEISEEKIQSYYELEALFQSKVAQDKVVMPHMSSSLRTSNLNQLITNYANYQNIESALIEKDHHIRNLEYIVTDKDKHIENLEHIFSEKDHHIRNLESMFDDKDRHIRNLEHIFAEKEGHIRNLENMVDDKEKHIENLEHIFAEKEGHIRNLENMADDKDRHIENLEHIFAEKEGHIRNLENMADDKDRHIENLEHIFAEKNGHIRNLENMFDDKDRHIRNLEHIFAEKEGHIRNLENMVDDKDKHIENLEHIFAEKEGHIRNLESMVEDKDKHIENLEHIFAEKEGHIRNLESMVEDKERHIENLEYILAENNNHITSLELMVAEKDKHIENLEQIFAEKDKHIENLECMFAKRDNDINSLKSMVADKDKHIECLEHKFGENEIHIKGLEQMLVDRDKLIDDLENITLYKNRKLLFLEQIINSFKKKKIVQFAIYIRKKIARNPVKICSKSTFFDKNWYLDYYPDVKMSGLDPVIHYIKYGAAEKRDPGPHFSTQYYLEENPDVEIMGINPLVHYEIQKKYLIE</sequence>
<gene>
    <name evidence="3" type="ORF">CAB17_02340</name>
</gene>
<dbReference type="InterPro" id="IPR013217">
    <property type="entry name" value="Methyltransf_12"/>
</dbReference>
<dbReference type="PANTHER" id="PTHR34707:SF1">
    <property type="entry name" value="VIMENTIN-TYPE INTERMEDIATE FILAMENT-ASSOCIATED COILED-COIL PROTEIN"/>
    <property type="match status" value="1"/>
</dbReference>
<dbReference type="Pfam" id="PF08242">
    <property type="entry name" value="Methyltransf_12"/>
    <property type="match status" value="1"/>
</dbReference>
<dbReference type="EMBL" id="CP025491">
    <property type="protein sequence ID" value="AUH71025.1"/>
    <property type="molecule type" value="Genomic_DNA"/>
</dbReference>
<dbReference type="Proteomes" id="UP000234343">
    <property type="component" value="Chromosome"/>
</dbReference>
<dbReference type="Gene3D" id="1.10.287.1490">
    <property type="match status" value="1"/>
</dbReference>
<proteinExistence type="predicted"/>
<accession>A0A2H5FHK3</accession>
<dbReference type="Gene3D" id="3.40.50.150">
    <property type="entry name" value="Vaccinia Virus protein VP39"/>
    <property type="match status" value="1"/>
</dbReference>
<dbReference type="CDD" id="cd02440">
    <property type="entry name" value="AdoMet_MTases"/>
    <property type="match status" value="1"/>
</dbReference>
<evidence type="ECO:0000313" key="4">
    <source>
        <dbReference type="Proteomes" id="UP000234343"/>
    </source>
</evidence>